<dbReference type="RefSeq" id="WP_157893865.1">
    <property type="nucleotide sequence ID" value="NZ_MSIH01000003.1"/>
</dbReference>
<dbReference type="Proteomes" id="UP000480222">
    <property type="component" value="Unassembled WGS sequence"/>
</dbReference>
<evidence type="ECO:0000313" key="1">
    <source>
        <dbReference type="EMBL" id="CAB0593632.1"/>
    </source>
</evidence>
<sequence length="58" mass="6846">MPLDRMKKAALRVAKSHLEEFEYYGLVEDESLENFTHDELMEIHRLITAKIKPFIPNS</sequence>
<reference evidence="1 2" key="1">
    <citation type="submission" date="2020-02" db="EMBL/GenBank/DDBJ databases">
        <authorList>
            <person name="Brisse S."/>
        </authorList>
    </citation>
    <scope>NUCLEOTIDE SEQUENCE [LARGE SCALE GENOMIC DNA]</scope>
    <source>
        <strain evidence="1">CIP107547</strain>
    </source>
</reference>
<name>A0A811G1X6_CORDP</name>
<protein>
    <submittedName>
        <fullName evidence="1">Uncharacterized protein</fullName>
    </submittedName>
</protein>
<dbReference type="EMBL" id="CADDAV010000010">
    <property type="protein sequence ID" value="CAB0593632.1"/>
    <property type="molecule type" value="Genomic_DNA"/>
</dbReference>
<dbReference type="AlphaFoldDB" id="A0A811G1X6"/>
<evidence type="ECO:0000313" key="2">
    <source>
        <dbReference type="Proteomes" id="UP000480222"/>
    </source>
</evidence>
<proteinExistence type="predicted"/>
<organism evidence="1 2">
    <name type="scientific">Corynebacterium diphtheriae</name>
    <dbReference type="NCBI Taxonomy" id="1717"/>
    <lineage>
        <taxon>Bacteria</taxon>
        <taxon>Bacillati</taxon>
        <taxon>Actinomycetota</taxon>
        <taxon>Actinomycetes</taxon>
        <taxon>Mycobacteriales</taxon>
        <taxon>Corynebacteriaceae</taxon>
        <taxon>Corynebacterium</taxon>
    </lineage>
</organism>
<accession>A0A811G1X6</accession>
<gene>
    <name evidence="1" type="ORF">CIP107547_00882</name>
</gene>
<comment type="caution">
    <text evidence="1">The sequence shown here is derived from an EMBL/GenBank/DDBJ whole genome shotgun (WGS) entry which is preliminary data.</text>
</comment>